<dbReference type="SMART" id="SM00388">
    <property type="entry name" value="HisKA"/>
    <property type="match status" value="1"/>
</dbReference>
<evidence type="ECO:0000256" key="4">
    <source>
        <dbReference type="ARBA" id="ARBA00022475"/>
    </source>
</evidence>
<evidence type="ECO:0000256" key="14">
    <source>
        <dbReference type="SAM" id="Phobius"/>
    </source>
</evidence>
<dbReference type="GO" id="GO:0030295">
    <property type="term" value="F:protein kinase activator activity"/>
    <property type="evidence" value="ECO:0007669"/>
    <property type="project" value="TreeGrafter"/>
</dbReference>
<dbReference type="InterPro" id="IPR050351">
    <property type="entry name" value="BphY/WalK/GraS-like"/>
</dbReference>
<dbReference type="GO" id="GO:0007234">
    <property type="term" value="P:osmosensory signaling via phosphorelay pathway"/>
    <property type="evidence" value="ECO:0007669"/>
    <property type="project" value="TreeGrafter"/>
</dbReference>
<sequence length="785" mass="86422">MRDCVSGIKAQSTLDTQIAGRLASGEMAIDDTALLASEIPSTGLSTVGITPNTEPFIKRAPRIARSALFGVAFVSAMFVTALGAILSFSDVEPQIDQSYELLRANLVLILLLAIYLGYRVWGTLFAAERRRTAPLLHRRFVFIFSLAALLPAIIVGSFSFSFISQNLNDIFGNDVRDNMSQASAILEDYVDQELSDLGEDISDLSSALNAQPRDILNRISLTAELQIQARVRDLDSVYILSDQGDVLARVESPYAPAFRVPTNGVLQSVVNGGVAYQKRDDLDYLIALTPLPGFANAYLYVGRGLRSESQVLSSISGIEAATLSLQNFNRKQSKMRTIFLLTLIETAFLIVMASIWLGLLLGNRIIEPLGRLITAAERVRAGDMSVRVDVGGDWGEISDLGGAFNRMTQQLDFQRHALVKEHDISEQRRQFSEAVLSGVRAGVIGLAQTGRITLVNNSAEQLLGVDGSALLDAPIDEVLSPFAAAFKKGRESILATAEDQVSFEIDGQIRNFDLRVSAYQGPREDTGWVLTFDDMTRLVAAQRHSAWREVARRIAHEIKNPLTPIQLSAERLQRKYSKEIKSDPQTFENCTQTIIRQVGSLEQMVNEFSAFARMPAPEMDNVNIQMLLEAVLFEQGVAFPQIKIYQKDKPKTELTVWADERLITQALTNVFKNAGEAVSRIAEASGDENFQGVIRAEIQEDDGQILIRIRDNGPGWPVTDRSRLLEPYVTTRESGTGLGLAIVKRIAEDHGGTLSLTDPSAGEKGACVELRLPKRSKDLPLEHAR</sequence>
<dbReference type="InterPro" id="IPR036097">
    <property type="entry name" value="HisK_dim/P_sf"/>
</dbReference>
<dbReference type="InterPro" id="IPR004358">
    <property type="entry name" value="Sig_transdc_His_kin-like_C"/>
</dbReference>
<dbReference type="SUPFAM" id="SSF47384">
    <property type="entry name" value="Homodimeric domain of signal transducing histidine kinase"/>
    <property type="match status" value="1"/>
</dbReference>
<organism evidence="17 18">
    <name type="scientific">Litorimonas taeanensis</name>
    <dbReference type="NCBI Taxonomy" id="568099"/>
    <lineage>
        <taxon>Bacteria</taxon>
        <taxon>Pseudomonadati</taxon>
        <taxon>Pseudomonadota</taxon>
        <taxon>Alphaproteobacteria</taxon>
        <taxon>Maricaulales</taxon>
        <taxon>Robiginitomaculaceae</taxon>
    </lineage>
</organism>
<dbReference type="SUPFAM" id="SSF158472">
    <property type="entry name" value="HAMP domain-like"/>
    <property type="match status" value="1"/>
</dbReference>
<keyword evidence="5" id="KW-0597">Phosphoprotein</keyword>
<evidence type="ECO:0000259" key="15">
    <source>
        <dbReference type="PROSITE" id="PS50109"/>
    </source>
</evidence>
<evidence type="ECO:0000256" key="11">
    <source>
        <dbReference type="ARBA" id="ARBA00022989"/>
    </source>
</evidence>
<gene>
    <name evidence="17" type="ORF">DES40_0383</name>
</gene>
<dbReference type="SUPFAM" id="SSF55785">
    <property type="entry name" value="PYP-like sensor domain (PAS domain)"/>
    <property type="match status" value="1"/>
</dbReference>
<dbReference type="PROSITE" id="PS50885">
    <property type="entry name" value="HAMP"/>
    <property type="match status" value="1"/>
</dbReference>
<dbReference type="InterPro" id="IPR017232">
    <property type="entry name" value="NtrY"/>
</dbReference>
<evidence type="ECO:0000256" key="13">
    <source>
        <dbReference type="ARBA" id="ARBA00023136"/>
    </source>
</evidence>
<dbReference type="InterPro" id="IPR035965">
    <property type="entry name" value="PAS-like_dom_sf"/>
</dbReference>
<dbReference type="CDD" id="cd00082">
    <property type="entry name" value="HisKA"/>
    <property type="match status" value="1"/>
</dbReference>
<dbReference type="Gene3D" id="3.30.450.20">
    <property type="entry name" value="PAS domain"/>
    <property type="match status" value="1"/>
</dbReference>
<dbReference type="Proteomes" id="UP000282211">
    <property type="component" value="Unassembled WGS sequence"/>
</dbReference>
<proteinExistence type="predicted"/>
<name>A0A420WJJ0_9PROT</name>
<keyword evidence="4" id="KW-1003">Cell membrane</keyword>
<keyword evidence="13 14" id="KW-0472">Membrane</keyword>
<keyword evidence="7 14" id="KW-0812">Transmembrane</keyword>
<dbReference type="InterPro" id="IPR005467">
    <property type="entry name" value="His_kinase_dom"/>
</dbReference>
<dbReference type="Gene3D" id="1.10.287.130">
    <property type="match status" value="1"/>
</dbReference>
<dbReference type="CDD" id="cd06225">
    <property type="entry name" value="HAMP"/>
    <property type="match status" value="1"/>
</dbReference>
<keyword evidence="18" id="KW-1185">Reference proteome</keyword>
<feature type="transmembrane region" description="Helical" evidence="14">
    <location>
        <begin position="67"/>
        <end position="89"/>
    </location>
</feature>
<evidence type="ECO:0000256" key="8">
    <source>
        <dbReference type="ARBA" id="ARBA00022741"/>
    </source>
</evidence>
<comment type="caution">
    <text evidence="17">The sequence shown here is derived from an EMBL/GenBank/DDBJ whole genome shotgun (WGS) entry which is preliminary data.</text>
</comment>
<dbReference type="PIRSF" id="PIRSF037532">
    <property type="entry name" value="STHK_NtrY"/>
    <property type="match status" value="1"/>
</dbReference>
<evidence type="ECO:0000256" key="12">
    <source>
        <dbReference type="ARBA" id="ARBA00023012"/>
    </source>
</evidence>
<dbReference type="InterPro" id="IPR003661">
    <property type="entry name" value="HisK_dim/P_dom"/>
</dbReference>
<dbReference type="SMART" id="SM00387">
    <property type="entry name" value="HATPase_c"/>
    <property type="match status" value="1"/>
</dbReference>
<dbReference type="Pfam" id="PF00672">
    <property type="entry name" value="HAMP"/>
    <property type="match status" value="1"/>
</dbReference>
<dbReference type="Pfam" id="PF00512">
    <property type="entry name" value="HisKA"/>
    <property type="match status" value="1"/>
</dbReference>
<keyword evidence="9 17" id="KW-0418">Kinase</keyword>
<dbReference type="Pfam" id="PF02518">
    <property type="entry name" value="HATPase_c"/>
    <property type="match status" value="1"/>
</dbReference>
<comment type="subcellular location">
    <subcellularLocation>
        <location evidence="2">Cell membrane</location>
        <topology evidence="2">Multi-pass membrane protein</topology>
    </subcellularLocation>
</comment>
<evidence type="ECO:0000256" key="6">
    <source>
        <dbReference type="ARBA" id="ARBA00022679"/>
    </source>
</evidence>
<evidence type="ECO:0000256" key="5">
    <source>
        <dbReference type="ARBA" id="ARBA00022553"/>
    </source>
</evidence>
<feature type="transmembrane region" description="Helical" evidence="14">
    <location>
        <begin position="101"/>
        <end position="121"/>
    </location>
</feature>
<dbReference type="InterPro" id="IPR036890">
    <property type="entry name" value="HATPase_C_sf"/>
</dbReference>
<comment type="catalytic activity">
    <reaction evidence="1">
        <text>ATP + protein L-histidine = ADP + protein N-phospho-L-histidine.</text>
        <dbReference type="EC" id="2.7.13.3"/>
    </reaction>
</comment>
<evidence type="ECO:0000256" key="1">
    <source>
        <dbReference type="ARBA" id="ARBA00000085"/>
    </source>
</evidence>
<dbReference type="Gene3D" id="3.30.565.10">
    <property type="entry name" value="Histidine kinase-like ATPase, C-terminal domain"/>
    <property type="match status" value="1"/>
</dbReference>
<feature type="domain" description="Histidine kinase" evidence="15">
    <location>
        <begin position="553"/>
        <end position="776"/>
    </location>
</feature>
<dbReference type="GO" id="GO:0000155">
    <property type="term" value="F:phosphorelay sensor kinase activity"/>
    <property type="evidence" value="ECO:0007669"/>
    <property type="project" value="InterPro"/>
</dbReference>
<evidence type="ECO:0000256" key="10">
    <source>
        <dbReference type="ARBA" id="ARBA00022840"/>
    </source>
</evidence>
<keyword evidence="10" id="KW-0067">ATP-binding</keyword>
<dbReference type="CDD" id="cd00130">
    <property type="entry name" value="PAS"/>
    <property type="match status" value="1"/>
</dbReference>
<dbReference type="OrthoDB" id="9776727at2"/>
<dbReference type="InterPro" id="IPR013767">
    <property type="entry name" value="PAS_fold"/>
</dbReference>
<dbReference type="Pfam" id="PF00989">
    <property type="entry name" value="PAS"/>
    <property type="match status" value="1"/>
</dbReference>
<dbReference type="SMART" id="SM00304">
    <property type="entry name" value="HAMP"/>
    <property type="match status" value="1"/>
</dbReference>
<dbReference type="EMBL" id="RBII01000001">
    <property type="protein sequence ID" value="RKQ71075.1"/>
    <property type="molecule type" value="Genomic_DNA"/>
</dbReference>
<evidence type="ECO:0000256" key="7">
    <source>
        <dbReference type="ARBA" id="ARBA00022692"/>
    </source>
</evidence>
<evidence type="ECO:0000256" key="9">
    <source>
        <dbReference type="ARBA" id="ARBA00022777"/>
    </source>
</evidence>
<dbReference type="InterPro" id="IPR045671">
    <property type="entry name" value="NtrY-like_N"/>
</dbReference>
<dbReference type="EC" id="2.7.13.3" evidence="3"/>
<accession>A0A420WJJ0</accession>
<dbReference type="GO" id="GO:0005886">
    <property type="term" value="C:plasma membrane"/>
    <property type="evidence" value="ECO:0007669"/>
    <property type="project" value="UniProtKB-SubCell"/>
</dbReference>
<keyword evidence="8" id="KW-0547">Nucleotide-binding</keyword>
<keyword evidence="12" id="KW-0902">Two-component regulatory system</keyword>
<dbReference type="Pfam" id="PF19312">
    <property type="entry name" value="NtrY_N"/>
    <property type="match status" value="1"/>
</dbReference>
<feature type="domain" description="HAMP" evidence="16">
    <location>
        <begin position="363"/>
        <end position="416"/>
    </location>
</feature>
<dbReference type="AlphaFoldDB" id="A0A420WJJ0"/>
<dbReference type="InterPro" id="IPR003594">
    <property type="entry name" value="HATPase_dom"/>
</dbReference>
<evidence type="ECO:0000256" key="2">
    <source>
        <dbReference type="ARBA" id="ARBA00004651"/>
    </source>
</evidence>
<dbReference type="PANTHER" id="PTHR42878">
    <property type="entry name" value="TWO-COMPONENT HISTIDINE KINASE"/>
    <property type="match status" value="1"/>
</dbReference>
<dbReference type="Gene3D" id="6.10.340.10">
    <property type="match status" value="1"/>
</dbReference>
<dbReference type="InterPro" id="IPR003660">
    <property type="entry name" value="HAMP_dom"/>
</dbReference>
<reference evidence="17 18" key="1">
    <citation type="submission" date="2018-10" db="EMBL/GenBank/DDBJ databases">
        <title>Genomic Encyclopedia of Type Strains, Phase IV (KMG-IV): sequencing the most valuable type-strain genomes for metagenomic binning, comparative biology and taxonomic classification.</title>
        <authorList>
            <person name="Goeker M."/>
        </authorList>
    </citation>
    <scope>NUCLEOTIDE SEQUENCE [LARGE SCALE GENOMIC DNA]</scope>
    <source>
        <strain evidence="17 18">DSM 22008</strain>
    </source>
</reference>
<keyword evidence="6" id="KW-0808">Transferase</keyword>
<dbReference type="InterPro" id="IPR000014">
    <property type="entry name" value="PAS"/>
</dbReference>
<evidence type="ECO:0000313" key="18">
    <source>
        <dbReference type="Proteomes" id="UP000282211"/>
    </source>
</evidence>
<feature type="transmembrane region" description="Helical" evidence="14">
    <location>
        <begin position="141"/>
        <end position="163"/>
    </location>
</feature>
<dbReference type="GO" id="GO:0000156">
    <property type="term" value="F:phosphorelay response regulator activity"/>
    <property type="evidence" value="ECO:0007669"/>
    <property type="project" value="TreeGrafter"/>
</dbReference>
<dbReference type="GO" id="GO:0005524">
    <property type="term" value="F:ATP binding"/>
    <property type="evidence" value="ECO:0007669"/>
    <property type="project" value="UniProtKB-KW"/>
</dbReference>
<protein>
    <recommendedName>
        <fullName evidence="3">histidine kinase</fullName>
        <ecNumber evidence="3">2.7.13.3</ecNumber>
    </recommendedName>
</protein>
<dbReference type="SUPFAM" id="SSF55874">
    <property type="entry name" value="ATPase domain of HSP90 chaperone/DNA topoisomerase II/histidine kinase"/>
    <property type="match status" value="1"/>
</dbReference>
<dbReference type="InParanoid" id="A0A420WJJ0"/>
<dbReference type="FunCoup" id="A0A420WJJ0">
    <property type="interactions" value="228"/>
</dbReference>
<evidence type="ECO:0000313" key="17">
    <source>
        <dbReference type="EMBL" id="RKQ71075.1"/>
    </source>
</evidence>
<evidence type="ECO:0000256" key="3">
    <source>
        <dbReference type="ARBA" id="ARBA00012438"/>
    </source>
</evidence>
<keyword evidence="11 14" id="KW-1133">Transmembrane helix</keyword>
<feature type="transmembrane region" description="Helical" evidence="14">
    <location>
        <begin position="338"/>
        <end position="361"/>
    </location>
</feature>
<evidence type="ECO:0000259" key="16">
    <source>
        <dbReference type="PROSITE" id="PS50885"/>
    </source>
</evidence>
<dbReference type="SMART" id="SM00091">
    <property type="entry name" value="PAS"/>
    <property type="match status" value="1"/>
</dbReference>
<dbReference type="PROSITE" id="PS50109">
    <property type="entry name" value="HIS_KIN"/>
    <property type="match status" value="1"/>
</dbReference>
<feature type="transmembrane region" description="Helical" evidence="14">
    <location>
        <begin position="284"/>
        <end position="301"/>
    </location>
</feature>
<dbReference type="PANTHER" id="PTHR42878:SF7">
    <property type="entry name" value="SENSOR HISTIDINE KINASE GLRK"/>
    <property type="match status" value="1"/>
</dbReference>
<dbReference type="GO" id="GO:0006355">
    <property type="term" value="P:regulation of DNA-templated transcription"/>
    <property type="evidence" value="ECO:0007669"/>
    <property type="project" value="InterPro"/>
</dbReference>
<dbReference type="PRINTS" id="PR00344">
    <property type="entry name" value="BCTRLSENSOR"/>
</dbReference>